<dbReference type="Proteomes" id="UP000322110">
    <property type="component" value="Unassembled WGS sequence"/>
</dbReference>
<feature type="domain" description="HPr kinase/phosphorylase C-terminal" evidence="1">
    <location>
        <begin position="3"/>
        <end position="74"/>
    </location>
</feature>
<dbReference type="SUPFAM" id="SSF53795">
    <property type="entry name" value="PEP carboxykinase-like"/>
    <property type="match status" value="1"/>
</dbReference>
<evidence type="ECO:0000259" key="1">
    <source>
        <dbReference type="Pfam" id="PF07475"/>
    </source>
</evidence>
<name>A0A5B2TI36_9PROT</name>
<keyword evidence="3" id="KW-1185">Reference proteome</keyword>
<dbReference type="RefSeq" id="WP_149811420.1">
    <property type="nucleotide sequence ID" value="NZ_VUKA01000002.1"/>
</dbReference>
<dbReference type="GO" id="GO:0000155">
    <property type="term" value="F:phosphorelay sensor kinase activity"/>
    <property type="evidence" value="ECO:0007669"/>
    <property type="project" value="InterPro"/>
</dbReference>
<reference evidence="2 3" key="1">
    <citation type="journal article" date="2015" name="Int. J. Syst. Evol. Microbiol.">
        <title>Roseomonas oryzae sp. nov., isolated from paddy rhizosphere soil.</title>
        <authorList>
            <person name="Ramaprasad E.V."/>
            <person name="Sasikala Ch."/>
            <person name="Ramana Ch.V."/>
        </authorList>
    </citation>
    <scope>NUCLEOTIDE SEQUENCE [LARGE SCALE GENOMIC DNA]</scope>
    <source>
        <strain evidence="2 3">KCTC 42542</strain>
    </source>
</reference>
<sequence>MLLHGSCAASQGAGVLFLGPPGSGKSDLVLRLMQLGWDLVADDQVALREANGAAVAEAPAALAGLLEVRGVGIFQNLPHGPAPLRLVVDLAPQAAIPRLPEPQRFALSGCSLPRLALHAFEPSAPAKLSLALAAAEARMSQRAGAFAA</sequence>
<dbReference type="GO" id="GO:0006109">
    <property type="term" value="P:regulation of carbohydrate metabolic process"/>
    <property type="evidence" value="ECO:0007669"/>
    <property type="project" value="InterPro"/>
</dbReference>
<accession>A0A5B2TI36</accession>
<protein>
    <submittedName>
        <fullName evidence="2">Aldolase</fullName>
    </submittedName>
</protein>
<dbReference type="InterPro" id="IPR011104">
    <property type="entry name" value="Hpr_kin/Pase_C"/>
</dbReference>
<dbReference type="OrthoDB" id="8326226at2"/>
<dbReference type="Gene3D" id="3.40.50.300">
    <property type="entry name" value="P-loop containing nucleotide triphosphate hydrolases"/>
    <property type="match status" value="1"/>
</dbReference>
<evidence type="ECO:0000313" key="2">
    <source>
        <dbReference type="EMBL" id="KAA2213764.1"/>
    </source>
</evidence>
<gene>
    <name evidence="2" type="ORF">F0Q34_06780</name>
</gene>
<dbReference type="EMBL" id="VUKA01000002">
    <property type="protein sequence ID" value="KAA2213764.1"/>
    <property type="molecule type" value="Genomic_DNA"/>
</dbReference>
<organism evidence="2 3">
    <name type="scientific">Teichococcus oryzae</name>
    <dbReference type="NCBI Taxonomy" id="1608942"/>
    <lineage>
        <taxon>Bacteria</taxon>
        <taxon>Pseudomonadati</taxon>
        <taxon>Pseudomonadota</taxon>
        <taxon>Alphaproteobacteria</taxon>
        <taxon>Acetobacterales</taxon>
        <taxon>Roseomonadaceae</taxon>
        <taxon>Roseomonas</taxon>
    </lineage>
</organism>
<proteinExistence type="predicted"/>
<dbReference type="GO" id="GO:0005524">
    <property type="term" value="F:ATP binding"/>
    <property type="evidence" value="ECO:0007669"/>
    <property type="project" value="InterPro"/>
</dbReference>
<dbReference type="AlphaFoldDB" id="A0A5B2TI36"/>
<comment type="caution">
    <text evidence="2">The sequence shown here is derived from an EMBL/GenBank/DDBJ whole genome shotgun (WGS) entry which is preliminary data.</text>
</comment>
<evidence type="ECO:0000313" key="3">
    <source>
        <dbReference type="Proteomes" id="UP000322110"/>
    </source>
</evidence>
<dbReference type="Pfam" id="PF07475">
    <property type="entry name" value="Hpr_kinase_C"/>
    <property type="match status" value="1"/>
</dbReference>
<dbReference type="InterPro" id="IPR027417">
    <property type="entry name" value="P-loop_NTPase"/>
</dbReference>